<dbReference type="AlphaFoldDB" id="H3B9A3"/>
<dbReference type="PROSITE" id="PS50068">
    <property type="entry name" value="LDLRA_2"/>
    <property type="match status" value="2"/>
</dbReference>
<evidence type="ECO:0000256" key="8">
    <source>
        <dbReference type="PROSITE-ProRule" id="PRU00124"/>
    </source>
</evidence>
<dbReference type="PROSITE" id="PS50038">
    <property type="entry name" value="FZ"/>
    <property type="match status" value="1"/>
</dbReference>
<keyword evidence="9" id="KW-1133">Transmembrane helix</keyword>
<feature type="domain" description="CUB" evidence="10">
    <location>
        <begin position="308"/>
        <end position="422"/>
    </location>
</feature>
<dbReference type="InterPro" id="IPR036790">
    <property type="entry name" value="Frizzled_dom_sf"/>
</dbReference>
<evidence type="ECO:0000259" key="11">
    <source>
        <dbReference type="PROSITE" id="PS50038"/>
    </source>
</evidence>
<name>H3B9A3_LATCH</name>
<reference evidence="13" key="1">
    <citation type="submission" date="2011-08" db="EMBL/GenBank/DDBJ databases">
        <title>The draft genome of Latimeria chalumnae.</title>
        <authorList>
            <person name="Di Palma F."/>
            <person name="Alfoldi J."/>
            <person name="Johnson J."/>
            <person name="Berlin A."/>
            <person name="Gnerre S."/>
            <person name="Jaffe D."/>
            <person name="MacCallum I."/>
            <person name="Young S."/>
            <person name="Walker B.J."/>
            <person name="Lander E."/>
            <person name="Lindblad-Toh K."/>
        </authorList>
    </citation>
    <scope>NUCLEOTIDE SEQUENCE [LARGE SCALE GENOMIC DNA]</scope>
    <source>
        <strain evidence="13">Wild caught</strain>
    </source>
</reference>
<feature type="domain" description="CUB" evidence="10">
    <location>
        <begin position="151"/>
        <end position="260"/>
    </location>
</feature>
<evidence type="ECO:0000256" key="4">
    <source>
        <dbReference type="ARBA" id="ARBA00022968"/>
    </source>
</evidence>
<keyword evidence="3" id="KW-0677">Repeat</keyword>
<dbReference type="SMART" id="SM00063">
    <property type="entry name" value="FRI"/>
    <property type="match status" value="1"/>
</dbReference>
<feature type="transmembrane region" description="Helical" evidence="9">
    <location>
        <begin position="67"/>
        <end position="93"/>
    </location>
</feature>
<dbReference type="PANTHER" id="PTHR24251">
    <property type="entry name" value="OVOCHYMASE-RELATED"/>
    <property type="match status" value="1"/>
</dbReference>
<sequence>MKEFTKIIVDGDSMSNTKTVYCNPTFEPDPGNDSIEVLTPEQEINKKENPLHKIVLRHTNQRCPSRLPVLTFATCILVSVLGIIVTLVIFFSLHKAKQPALTDESPLPVTDILVTPSTPAGPITFGPTMAGTGAPGDKAQASTSHPCESMCGATLEGNEGSLSSPNYPASYPPNLRCVWWIQVGAGFVIQFKIDSLSLEGAMPCLFDSVELYEESDVSSRRFCGNVVPPTINTNTSRLRVVFASDSSVAASGFTAQYRAIPPTEKDCAVEEFLCDAGRCLLLSFLCDSFYDCGDHSDESNCTHKLKECGGLLTRAEGTFSSPEHPNLYPHQQLCLWQILVSEGHVIELTFQNFSLEESHPGCNFDFVEIHDGTGANAGNLLGRYCGSQLPPPLTSSRHVMTVLFIADDDITDSGFFATYRAINTTERSCNPTEFSCFNGECQALDWVCDGWNDCLDGSDELNCSITNYPPFVSSCEPVEVEMCQGLSYNETSFPNIWLQVPDQQSAMKILKDYKILMELFCYQHLRLLICSLFIPKCSAEGGVLQPCRSVCLSAENQCQHSLSLLGILWPFNCNMLPDSNDPTECVKP</sequence>
<dbReference type="Pfam" id="PF00431">
    <property type="entry name" value="CUB"/>
    <property type="match status" value="2"/>
</dbReference>
<feature type="domain" description="FZ" evidence="11">
    <location>
        <begin position="470"/>
        <end position="588"/>
    </location>
</feature>
<dbReference type="Ensembl" id="ENSLACT00000018607.1">
    <property type="protein sequence ID" value="ENSLACP00000018474.1"/>
    <property type="gene ID" value="ENSLACG00000016267.1"/>
</dbReference>
<dbReference type="CDD" id="cd07066">
    <property type="entry name" value="CRD_FZ"/>
    <property type="match status" value="1"/>
</dbReference>
<comment type="caution">
    <text evidence="7">Lacks conserved residue(s) required for the propagation of feature annotation.</text>
</comment>
<dbReference type="InterPro" id="IPR036055">
    <property type="entry name" value="LDL_receptor-like_sf"/>
</dbReference>
<feature type="disulfide bond" evidence="8">
    <location>
        <begin position="448"/>
        <end position="463"/>
    </location>
</feature>
<dbReference type="Proteomes" id="UP000008672">
    <property type="component" value="Unassembled WGS sequence"/>
</dbReference>
<dbReference type="Gene3D" id="2.60.120.290">
    <property type="entry name" value="Spermadhesin, CUB domain"/>
    <property type="match status" value="2"/>
</dbReference>
<evidence type="ECO:0000256" key="9">
    <source>
        <dbReference type="SAM" id="Phobius"/>
    </source>
</evidence>
<dbReference type="Gene3D" id="4.10.400.10">
    <property type="entry name" value="Low-density Lipoprotein Receptor"/>
    <property type="match status" value="2"/>
</dbReference>
<dbReference type="SMART" id="SM00042">
    <property type="entry name" value="CUB"/>
    <property type="match status" value="2"/>
</dbReference>
<dbReference type="InterPro" id="IPR035914">
    <property type="entry name" value="Sperma_CUB_dom_sf"/>
</dbReference>
<keyword evidence="6" id="KW-0325">Glycoprotein</keyword>
<keyword evidence="2" id="KW-0732">Signal</keyword>
<dbReference type="eggNOG" id="KOG3577">
    <property type="taxonomic scope" value="Eukaryota"/>
</dbReference>
<dbReference type="PRINTS" id="PR00261">
    <property type="entry name" value="LDLRECEPTOR"/>
</dbReference>
<feature type="disulfide bond" evidence="8">
    <location>
        <begin position="436"/>
        <end position="454"/>
    </location>
</feature>
<dbReference type="CDD" id="cd00041">
    <property type="entry name" value="CUB"/>
    <property type="match status" value="2"/>
</dbReference>
<dbReference type="SUPFAM" id="SSF57424">
    <property type="entry name" value="LDL receptor-like module"/>
    <property type="match status" value="2"/>
</dbReference>
<dbReference type="STRING" id="7897.ENSLACP00000018474"/>
<evidence type="ECO:0000259" key="10">
    <source>
        <dbReference type="PROSITE" id="PS01180"/>
    </source>
</evidence>
<keyword evidence="9" id="KW-0812">Transmembrane</keyword>
<dbReference type="Gene3D" id="1.10.2000.10">
    <property type="entry name" value="Frizzled cysteine-rich domain"/>
    <property type="match status" value="1"/>
</dbReference>
<evidence type="ECO:0000313" key="12">
    <source>
        <dbReference type="Ensembl" id="ENSLACP00000018474.1"/>
    </source>
</evidence>
<proteinExistence type="predicted"/>
<evidence type="ECO:0000256" key="2">
    <source>
        <dbReference type="ARBA" id="ARBA00022729"/>
    </source>
</evidence>
<comment type="subcellular location">
    <subcellularLocation>
        <location evidence="1">Cell membrane</location>
        <topology evidence="1">Single-pass type II membrane protein</topology>
    </subcellularLocation>
</comment>
<dbReference type="eggNOG" id="KOG4292">
    <property type="taxonomic scope" value="Eukaryota"/>
</dbReference>
<dbReference type="InParanoid" id="H3B9A3"/>
<accession>H3B9A3</accession>
<dbReference type="FunFam" id="2.60.120.290:FF:000005">
    <property type="entry name" value="Procollagen C-endopeptidase enhancer 1"/>
    <property type="match status" value="1"/>
</dbReference>
<dbReference type="PANTHER" id="PTHR24251:SF30">
    <property type="entry name" value="MEMBRANE FRIZZLED-RELATED PROTEIN"/>
    <property type="match status" value="1"/>
</dbReference>
<evidence type="ECO:0000256" key="1">
    <source>
        <dbReference type="ARBA" id="ARBA00004401"/>
    </source>
</evidence>
<dbReference type="CDD" id="cd00112">
    <property type="entry name" value="LDLa"/>
    <property type="match status" value="2"/>
</dbReference>
<keyword evidence="13" id="KW-1185">Reference proteome</keyword>
<organism evidence="12 13">
    <name type="scientific">Latimeria chalumnae</name>
    <name type="common">Coelacanth</name>
    <dbReference type="NCBI Taxonomy" id="7897"/>
    <lineage>
        <taxon>Eukaryota</taxon>
        <taxon>Metazoa</taxon>
        <taxon>Chordata</taxon>
        <taxon>Craniata</taxon>
        <taxon>Vertebrata</taxon>
        <taxon>Euteleostomi</taxon>
        <taxon>Coelacanthiformes</taxon>
        <taxon>Coelacanthidae</taxon>
        <taxon>Latimeria</taxon>
    </lineage>
</organism>
<gene>
    <name evidence="12" type="primary">MFRP</name>
</gene>
<dbReference type="InterPro" id="IPR002172">
    <property type="entry name" value="LDrepeatLR_classA_rpt"/>
</dbReference>
<dbReference type="Pfam" id="PF00057">
    <property type="entry name" value="Ldl_recept_a"/>
    <property type="match status" value="2"/>
</dbReference>
<keyword evidence="5 8" id="KW-1015">Disulfide bond</keyword>
<dbReference type="InterPro" id="IPR023415">
    <property type="entry name" value="LDLR_class-A_CS"/>
</dbReference>
<feature type="disulfide bond" evidence="8">
    <location>
        <begin position="274"/>
        <end position="292"/>
    </location>
</feature>
<evidence type="ECO:0000256" key="6">
    <source>
        <dbReference type="ARBA" id="ARBA00023180"/>
    </source>
</evidence>
<dbReference type="FunFam" id="2.60.120.290:FF:000013">
    <property type="entry name" value="Membrane frizzled-related protein"/>
    <property type="match status" value="1"/>
</dbReference>
<dbReference type="GeneTree" id="ENSGT00940000154525"/>
<dbReference type="SUPFAM" id="SSF49854">
    <property type="entry name" value="Spermadhesin, CUB domain"/>
    <property type="match status" value="2"/>
</dbReference>
<feature type="disulfide bond" evidence="8">
    <location>
        <begin position="286"/>
        <end position="301"/>
    </location>
</feature>
<dbReference type="Pfam" id="PF01392">
    <property type="entry name" value="Fz"/>
    <property type="match status" value="1"/>
</dbReference>
<dbReference type="FunCoup" id="H3B9A3">
    <property type="interactions" value="87"/>
</dbReference>
<dbReference type="GO" id="GO:0005886">
    <property type="term" value="C:plasma membrane"/>
    <property type="evidence" value="ECO:0007669"/>
    <property type="project" value="UniProtKB-SubCell"/>
</dbReference>
<evidence type="ECO:0000313" key="13">
    <source>
        <dbReference type="Proteomes" id="UP000008672"/>
    </source>
</evidence>
<dbReference type="PROSITE" id="PS01209">
    <property type="entry name" value="LDLRA_1"/>
    <property type="match status" value="1"/>
</dbReference>
<dbReference type="FunFam" id="4.10.400.10:FF:000034">
    <property type="entry name" value="Low-density lipoprotein receptor-related protein 2"/>
    <property type="match status" value="1"/>
</dbReference>
<dbReference type="PROSITE" id="PS01180">
    <property type="entry name" value="CUB"/>
    <property type="match status" value="2"/>
</dbReference>
<evidence type="ECO:0000256" key="7">
    <source>
        <dbReference type="PROSITE-ProRule" id="PRU00090"/>
    </source>
</evidence>
<evidence type="ECO:0000256" key="5">
    <source>
        <dbReference type="ARBA" id="ARBA00023157"/>
    </source>
</evidence>
<dbReference type="HOGENOM" id="CLU_032137_0_0_1"/>
<dbReference type="SUPFAM" id="SSF63501">
    <property type="entry name" value="Frizzled cysteine-rich domain"/>
    <property type="match status" value="1"/>
</dbReference>
<feature type="disulfide bond" evidence="8">
    <location>
        <begin position="429"/>
        <end position="441"/>
    </location>
</feature>
<reference evidence="12" key="3">
    <citation type="submission" date="2025-09" db="UniProtKB">
        <authorList>
            <consortium name="Ensembl"/>
        </authorList>
    </citation>
    <scope>IDENTIFICATION</scope>
</reference>
<evidence type="ECO:0000256" key="3">
    <source>
        <dbReference type="ARBA" id="ARBA00022737"/>
    </source>
</evidence>
<dbReference type="InterPro" id="IPR020067">
    <property type="entry name" value="Frizzled_dom"/>
</dbReference>
<dbReference type="GO" id="GO:0001654">
    <property type="term" value="P:eye development"/>
    <property type="evidence" value="ECO:0007669"/>
    <property type="project" value="Ensembl"/>
</dbReference>
<dbReference type="InterPro" id="IPR000859">
    <property type="entry name" value="CUB_dom"/>
</dbReference>
<keyword evidence="4" id="KW-0735">Signal-anchor</keyword>
<feature type="disulfide bond" evidence="8">
    <location>
        <begin position="267"/>
        <end position="279"/>
    </location>
</feature>
<dbReference type="OMA" id="WMCDLWR"/>
<protein>
    <submittedName>
        <fullName evidence="12">Membrane frizzled-related protein</fullName>
    </submittedName>
</protein>
<dbReference type="EMBL" id="AFYH01011782">
    <property type="status" value="NOT_ANNOTATED_CDS"/>
    <property type="molecule type" value="Genomic_DNA"/>
</dbReference>
<dbReference type="SMART" id="SM00192">
    <property type="entry name" value="LDLa"/>
    <property type="match status" value="2"/>
</dbReference>
<keyword evidence="9" id="KW-0472">Membrane</keyword>
<reference evidence="12" key="2">
    <citation type="submission" date="2025-08" db="UniProtKB">
        <authorList>
            <consortium name="Ensembl"/>
        </authorList>
    </citation>
    <scope>IDENTIFICATION</scope>
</reference>